<dbReference type="SMART" id="SM00382">
    <property type="entry name" value="AAA"/>
    <property type="match status" value="1"/>
</dbReference>
<dbReference type="InterPro" id="IPR000623">
    <property type="entry name" value="Shikimate_kinase/TSH1"/>
</dbReference>
<dbReference type="GO" id="GO:0009073">
    <property type="term" value="P:aromatic amino acid family biosynthetic process"/>
    <property type="evidence" value="ECO:0007669"/>
    <property type="project" value="UniProtKB-KW"/>
</dbReference>
<dbReference type="GO" id="GO:0009423">
    <property type="term" value="P:chorismate biosynthetic process"/>
    <property type="evidence" value="ECO:0007669"/>
    <property type="project" value="UniProtKB-UniPathway"/>
</dbReference>
<evidence type="ECO:0000313" key="15">
    <source>
        <dbReference type="EMBL" id="CAB4940451.1"/>
    </source>
</evidence>
<evidence type="ECO:0000313" key="16">
    <source>
        <dbReference type="EMBL" id="CAB5019460.1"/>
    </source>
</evidence>
<dbReference type="GO" id="GO:0005829">
    <property type="term" value="C:cytosol"/>
    <property type="evidence" value="ECO:0007669"/>
    <property type="project" value="TreeGrafter"/>
</dbReference>
<proteinExistence type="inferred from homology"/>
<dbReference type="InterPro" id="IPR027417">
    <property type="entry name" value="P-loop_NTPase"/>
</dbReference>
<evidence type="ECO:0000256" key="1">
    <source>
        <dbReference type="ARBA" id="ARBA00004842"/>
    </source>
</evidence>
<evidence type="ECO:0000313" key="14">
    <source>
        <dbReference type="EMBL" id="CAB4835833.1"/>
    </source>
</evidence>
<dbReference type="HAMAP" id="MF_00109">
    <property type="entry name" value="Shikimate_kinase"/>
    <property type="match status" value="1"/>
</dbReference>
<dbReference type="EMBL" id="CAFBOL010000156">
    <property type="protein sequence ID" value="CAB5019460.1"/>
    <property type="molecule type" value="Genomic_DNA"/>
</dbReference>
<keyword evidence="4" id="KW-0028">Amino-acid biosynthesis</keyword>
<dbReference type="GO" id="GO:0005524">
    <property type="term" value="F:ATP binding"/>
    <property type="evidence" value="ECO:0007669"/>
    <property type="project" value="UniProtKB-KW"/>
</dbReference>
<evidence type="ECO:0000256" key="4">
    <source>
        <dbReference type="ARBA" id="ARBA00022605"/>
    </source>
</evidence>
<dbReference type="PANTHER" id="PTHR21087">
    <property type="entry name" value="SHIKIMATE KINASE"/>
    <property type="match status" value="1"/>
</dbReference>
<keyword evidence="9" id="KW-0057">Aromatic amino acid biosynthesis</keyword>
<organism evidence="12">
    <name type="scientific">freshwater metagenome</name>
    <dbReference type="NCBI Taxonomy" id="449393"/>
    <lineage>
        <taxon>unclassified sequences</taxon>
        <taxon>metagenomes</taxon>
        <taxon>ecological metagenomes</taxon>
    </lineage>
</organism>
<evidence type="ECO:0000313" key="13">
    <source>
        <dbReference type="EMBL" id="CAB4727751.1"/>
    </source>
</evidence>
<dbReference type="Gene3D" id="3.40.50.300">
    <property type="entry name" value="P-loop containing nucleotide triphosphate hydrolases"/>
    <property type="match status" value="1"/>
</dbReference>
<dbReference type="EMBL" id="CAFAAV010000340">
    <property type="protein sequence ID" value="CAB4835833.1"/>
    <property type="molecule type" value="Genomic_DNA"/>
</dbReference>
<dbReference type="CDD" id="cd00464">
    <property type="entry name" value="SK"/>
    <property type="match status" value="1"/>
</dbReference>
<dbReference type="AlphaFoldDB" id="A0A6J6A7T2"/>
<dbReference type="PANTHER" id="PTHR21087:SF16">
    <property type="entry name" value="SHIKIMATE KINASE 1, CHLOROPLASTIC"/>
    <property type="match status" value="1"/>
</dbReference>
<evidence type="ECO:0000259" key="11">
    <source>
        <dbReference type="SMART" id="SM00382"/>
    </source>
</evidence>
<keyword evidence="8" id="KW-0067">ATP-binding</keyword>
<evidence type="ECO:0000256" key="5">
    <source>
        <dbReference type="ARBA" id="ARBA00022679"/>
    </source>
</evidence>
<dbReference type="EC" id="2.7.1.71" evidence="3"/>
<dbReference type="InterPro" id="IPR031322">
    <property type="entry name" value="Shikimate/glucono_kinase"/>
</dbReference>
<gene>
    <name evidence="13" type="ORF">UFOPK2656_01898</name>
    <name evidence="14" type="ORF">UFOPK3099_02895</name>
    <name evidence="15" type="ORF">UFOPK3651_02126</name>
    <name evidence="16" type="ORF">UFOPK3931_03264</name>
    <name evidence="12" type="ORF">UFOPK4189_02252</name>
</gene>
<comment type="similarity">
    <text evidence="2">Belongs to the shikimate kinase family.</text>
</comment>
<dbReference type="EMBL" id="CAFBMT010000012">
    <property type="protein sequence ID" value="CAB4940451.1"/>
    <property type="molecule type" value="Genomic_DNA"/>
</dbReference>
<accession>A0A6J6A7T2</accession>
<dbReference type="Pfam" id="PF01202">
    <property type="entry name" value="SKI"/>
    <property type="match status" value="1"/>
</dbReference>
<evidence type="ECO:0000256" key="9">
    <source>
        <dbReference type="ARBA" id="ARBA00023141"/>
    </source>
</evidence>
<dbReference type="InterPro" id="IPR003593">
    <property type="entry name" value="AAA+_ATPase"/>
</dbReference>
<feature type="domain" description="AAA+ ATPase" evidence="11">
    <location>
        <begin position="4"/>
        <end position="150"/>
    </location>
</feature>
<dbReference type="GO" id="GO:0008652">
    <property type="term" value="P:amino acid biosynthetic process"/>
    <property type="evidence" value="ECO:0007669"/>
    <property type="project" value="UniProtKB-KW"/>
</dbReference>
<dbReference type="PRINTS" id="PR01100">
    <property type="entry name" value="SHIKIMTKNASE"/>
</dbReference>
<evidence type="ECO:0000256" key="6">
    <source>
        <dbReference type="ARBA" id="ARBA00022741"/>
    </source>
</evidence>
<evidence type="ECO:0000256" key="7">
    <source>
        <dbReference type="ARBA" id="ARBA00022777"/>
    </source>
</evidence>
<name>A0A6J6A7T2_9ZZZZ</name>
<dbReference type="GO" id="GO:0004765">
    <property type="term" value="F:shikimate kinase activity"/>
    <property type="evidence" value="ECO:0007669"/>
    <property type="project" value="UniProtKB-EC"/>
</dbReference>
<dbReference type="UniPathway" id="UPA00053">
    <property type="reaction ID" value="UER00088"/>
</dbReference>
<comment type="pathway">
    <text evidence="1">Metabolic intermediate biosynthesis; chorismate biosynthesis; chorismate from D-erythrose 4-phosphate and phosphoenolpyruvate: step 5/7.</text>
</comment>
<protein>
    <recommendedName>
        <fullName evidence="3">shikimate kinase</fullName>
        <ecNumber evidence="3">2.7.1.71</ecNumber>
    </recommendedName>
</protein>
<reference evidence="12" key="1">
    <citation type="submission" date="2020-05" db="EMBL/GenBank/DDBJ databases">
        <authorList>
            <person name="Chiriac C."/>
            <person name="Salcher M."/>
            <person name="Ghai R."/>
            <person name="Kavagutti S V."/>
        </authorList>
    </citation>
    <scope>NUCLEOTIDE SEQUENCE</scope>
</reference>
<dbReference type="InterPro" id="IPR023000">
    <property type="entry name" value="Shikimate_kinase_CS"/>
</dbReference>
<dbReference type="EMBL" id="CAEZYF010000011">
    <property type="protein sequence ID" value="CAB4727751.1"/>
    <property type="molecule type" value="Genomic_DNA"/>
</dbReference>
<keyword evidence="7" id="KW-0418">Kinase</keyword>
<evidence type="ECO:0000313" key="12">
    <source>
        <dbReference type="EMBL" id="CAB4364491.1"/>
    </source>
</evidence>
<keyword evidence="5" id="KW-0808">Transferase</keyword>
<evidence type="ECO:0000256" key="2">
    <source>
        <dbReference type="ARBA" id="ARBA00006997"/>
    </source>
</evidence>
<evidence type="ECO:0000256" key="10">
    <source>
        <dbReference type="ARBA" id="ARBA00048567"/>
    </source>
</evidence>
<dbReference type="SUPFAM" id="SSF52540">
    <property type="entry name" value="P-loop containing nucleoside triphosphate hydrolases"/>
    <property type="match status" value="1"/>
</dbReference>
<dbReference type="PROSITE" id="PS01128">
    <property type="entry name" value="SHIKIMATE_KINASE"/>
    <property type="match status" value="1"/>
</dbReference>
<comment type="catalytic activity">
    <reaction evidence="10">
        <text>shikimate + ATP = 3-phosphoshikimate + ADP + H(+)</text>
        <dbReference type="Rhea" id="RHEA:13121"/>
        <dbReference type="ChEBI" id="CHEBI:15378"/>
        <dbReference type="ChEBI" id="CHEBI:30616"/>
        <dbReference type="ChEBI" id="CHEBI:36208"/>
        <dbReference type="ChEBI" id="CHEBI:145989"/>
        <dbReference type="ChEBI" id="CHEBI:456216"/>
        <dbReference type="EC" id="2.7.1.71"/>
    </reaction>
</comment>
<sequence>MIKPDQHVVLVGMTGVGKSTVARVLAVRLGRAVWDSDQVIEGRTGRSVRDIFAEDGEPEFRRLESEALADALAYPTPLVIATGGGMVVAEANRAAMRAAGARVVWLCADPATLAERVQPGGHRPLLDADPAGTLHLMFKAREPLYREVADAIVLVDNRSVNDVVEAVLR</sequence>
<evidence type="ECO:0000256" key="8">
    <source>
        <dbReference type="ARBA" id="ARBA00022840"/>
    </source>
</evidence>
<evidence type="ECO:0000256" key="3">
    <source>
        <dbReference type="ARBA" id="ARBA00012154"/>
    </source>
</evidence>
<keyword evidence="6" id="KW-0547">Nucleotide-binding</keyword>
<dbReference type="EMBL" id="CAESGF010000014">
    <property type="protein sequence ID" value="CAB4364491.1"/>
    <property type="molecule type" value="Genomic_DNA"/>
</dbReference>